<dbReference type="Pfam" id="PF14765">
    <property type="entry name" value="PS-DH"/>
    <property type="match status" value="1"/>
</dbReference>
<dbReference type="Proteomes" id="UP000477951">
    <property type="component" value="Unassembled WGS sequence"/>
</dbReference>
<keyword evidence="2" id="KW-0597">Phosphoprotein</keyword>
<evidence type="ECO:0000313" key="8">
    <source>
        <dbReference type="Proteomes" id="UP000477951"/>
    </source>
</evidence>
<dbReference type="GO" id="GO:0004315">
    <property type="term" value="F:3-oxoacyl-[acyl-carrier-protein] synthase activity"/>
    <property type="evidence" value="ECO:0007669"/>
    <property type="project" value="InterPro"/>
</dbReference>
<dbReference type="Gene3D" id="3.40.50.1820">
    <property type="entry name" value="alpha/beta hydrolase"/>
    <property type="match status" value="1"/>
</dbReference>
<dbReference type="InterPro" id="IPR036736">
    <property type="entry name" value="ACP-like_sf"/>
</dbReference>
<sequence>MMDKDQLLQTALNTITHLNARLEEVALRSAIRRGEIAIIGMACRFPGADTLPQFWDRLVARYDAISHYPRARLALLGEEEEALEEIHGGYLDDIDLFDSALFHLSPREAKCMDPQQRLLLMATHQALEDAGIREAPNFRRTGVFISHYASQYLAMDRERNAENALFMATGNAASISANRISYHYDLEGPSMVVDTACSSSLAGLDLACRYLRDGRIDYALVGAVSLNLNREGTRMLQHANMLSPDGRCKTFDSRANGYVPGEGVAMIVLTRTGLGEELPRKAYAVIKACHINHDGRSNGLTAPNGLAQEAVIKTACREAGISPTELSYVETHGTGTYLGDPVEIEALGNAVGLDRNGRPPCILGCLKTNIGHLEPAAGIAGIIKAALCIQQGKVPGNNHLQTVNPLLNIDLYGFLLPQQTVDWSGENRLAGISSFGFGGVNGFAILADPGERQSPDLKDYPVASFNLRSYWLSPARAPEVMSQRKAFLAYRRLETPTELFRASFLIEKGDLKGIEDTGNFHIGFYLEALTKIFAGELGFDSLHVEEIAFLQPLQLSRQTDTEIQVLVQQEGQGYRADIHFRYGGAKPVWGLAARAKIAGPAPEKAPSHAAAEHGAALKEMGEAEFYRLYEGMGMPGSGFVRAVRTARFYQSEALSRLELSFDPAAYRLGAHPGFLDAVVQPAFLMLDPPATAPYMTTVLRDVTIHAPVSPKHTYTLKNRILSVADDQARRFSASWSLHDEDRVVCIACGSAELVRIAGKADLEPVPESGEMGPASLLHFIAERLETSPEQVRRDVPLPELGMDSLMMMKLRALLDQCGKPVPHLFDVTVNDLLRLFDSAPVAQTEGIGADEDYRPYLRHIRRELQPYSRERGRWLRGEARPGSWLRLYCFAYGHMSATGVFRQWIRQFPEDIEVVPVELPGHGDRLAERPIETAEEIASVLTSLVKADLDKPYAIFGHSSGALIAYAWALHLQKNQLPLPQKLIVSAFTCPTITPNPVIASALQTYREAGIETMPRLSDIFDPAKAALAAKVIGLYHNKTRDMGLVELSPDLVAGQLHGIVSIMNVVNSFDPAVIEPLSMPLVAFHGSRDEQVSLSDMEAWRILAARDFSLSTFPGDHLFLHPDQSEAKVMACLRDILHG</sequence>
<dbReference type="Gene3D" id="3.10.129.110">
    <property type="entry name" value="Polyketide synthase dehydratase"/>
    <property type="match status" value="1"/>
</dbReference>
<name>A0A6L6VJW7_AGRVI</name>
<keyword evidence="1" id="KW-0596">Phosphopantetheine</keyword>
<dbReference type="InterPro" id="IPR014030">
    <property type="entry name" value="Ketoacyl_synth_N"/>
</dbReference>
<dbReference type="InterPro" id="IPR018201">
    <property type="entry name" value="Ketoacyl_synth_AS"/>
</dbReference>
<dbReference type="SUPFAM" id="SSF47336">
    <property type="entry name" value="ACP-like"/>
    <property type="match status" value="1"/>
</dbReference>
<dbReference type="GO" id="GO:0004312">
    <property type="term" value="F:fatty acid synthase activity"/>
    <property type="evidence" value="ECO:0007669"/>
    <property type="project" value="TreeGrafter"/>
</dbReference>
<dbReference type="InterPro" id="IPR001031">
    <property type="entry name" value="Thioesterase"/>
</dbReference>
<organism evidence="7 8">
    <name type="scientific">Agrobacterium vitis</name>
    <name type="common">Rhizobium vitis</name>
    <dbReference type="NCBI Taxonomy" id="373"/>
    <lineage>
        <taxon>Bacteria</taxon>
        <taxon>Pseudomonadati</taxon>
        <taxon>Pseudomonadota</taxon>
        <taxon>Alphaproteobacteria</taxon>
        <taxon>Hyphomicrobiales</taxon>
        <taxon>Rhizobiaceae</taxon>
        <taxon>Rhizobium/Agrobacterium group</taxon>
        <taxon>Agrobacterium</taxon>
    </lineage>
</organism>
<dbReference type="PROSITE" id="PS00606">
    <property type="entry name" value="KS3_1"/>
    <property type="match status" value="1"/>
</dbReference>
<dbReference type="InterPro" id="IPR029058">
    <property type="entry name" value="AB_hydrolase_fold"/>
</dbReference>
<dbReference type="InterPro" id="IPR009081">
    <property type="entry name" value="PP-bd_ACP"/>
</dbReference>
<dbReference type="PANTHER" id="PTHR43775">
    <property type="entry name" value="FATTY ACID SYNTHASE"/>
    <property type="match status" value="1"/>
</dbReference>
<keyword evidence="3" id="KW-0808">Transferase</keyword>
<dbReference type="InterPro" id="IPR016039">
    <property type="entry name" value="Thiolase-like"/>
</dbReference>
<dbReference type="SUPFAM" id="SSF53901">
    <property type="entry name" value="Thiolase-like"/>
    <property type="match status" value="1"/>
</dbReference>
<evidence type="ECO:0000259" key="5">
    <source>
        <dbReference type="PROSITE" id="PS52004"/>
    </source>
</evidence>
<accession>A0A6L6VJW7</accession>
<dbReference type="CDD" id="cd00833">
    <property type="entry name" value="PKS"/>
    <property type="match status" value="1"/>
</dbReference>
<dbReference type="InterPro" id="IPR050091">
    <property type="entry name" value="PKS_NRPS_Biosynth_Enz"/>
</dbReference>
<dbReference type="EMBL" id="WPHR01000028">
    <property type="protein sequence ID" value="MUZ75371.1"/>
    <property type="molecule type" value="Genomic_DNA"/>
</dbReference>
<feature type="region of interest" description="N-terminal hotdog fold" evidence="4">
    <location>
        <begin position="478"/>
        <end position="604"/>
    </location>
</feature>
<dbReference type="Pfam" id="PF02801">
    <property type="entry name" value="Ketoacyl-synt_C"/>
    <property type="match status" value="1"/>
</dbReference>
<dbReference type="GO" id="GO:0016787">
    <property type="term" value="F:hydrolase activity"/>
    <property type="evidence" value="ECO:0007669"/>
    <property type="project" value="UniProtKB-KW"/>
</dbReference>
<dbReference type="Gene3D" id="1.10.1200.10">
    <property type="entry name" value="ACP-like"/>
    <property type="match status" value="1"/>
</dbReference>
<dbReference type="Gene3D" id="3.40.47.10">
    <property type="match status" value="1"/>
</dbReference>
<evidence type="ECO:0000259" key="6">
    <source>
        <dbReference type="PROSITE" id="PS52019"/>
    </source>
</evidence>
<dbReference type="InterPro" id="IPR014031">
    <property type="entry name" value="Ketoacyl_synth_C"/>
</dbReference>
<evidence type="ECO:0000256" key="4">
    <source>
        <dbReference type="PROSITE-ProRule" id="PRU01363"/>
    </source>
</evidence>
<dbReference type="AlphaFoldDB" id="A0A6L6VJW7"/>
<comment type="caution">
    <text evidence="7">The sequence shown here is derived from an EMBL/GenBank/DDBJ whole genome shotgun (WGS) entry which is preliminary data.</text>
</comment>
<dbReference type="PROSITE" id="PS00012">
    <property type="entry name" value="PHOSPHOPANTETHEINE"/>
    <property type="match status" value="1"/>
</dbReference>
<dbReference type="InterPro" id="IPR049900">
    <property type="entry name" value="PKS_mFAS_DH"/>
</dbReference>
<feature type="domain" description="Ketosynthase family 3 (KS3)" evidence="5">
    <location>
        <begin position="33"/>
        <end position="448"/>
    </location>
</feature>
<gene>
    <name evidence="7" type="ORF">GOZ90_22025</name>
</gene>
<protein>
    <submittedName>
        <fullName evidence="7">Alpha/beta fold hydrolase</fullName>
    </submittedName>
</protein>
<dbReference type="SMART" id="SM00825">
    <property type="entry name" value="PKS_KS"/>
    <property type="match status" value="1"/>
</dbReference>
<dbReference type="PANTHER" id="PTHR43775:SF37">
    <property type="entry name" value="SI:DKEY-61P9.11"/>
    <property type="match status" value="1"/>
</dbReference>
<dbReference type="PROSITE" id="PS52019">
    <property type="entry name" value="PKS_MFAS_DH"/>
    <property type="match status" value="1"/>
</dbReference>
<dbReference type="InterPro" id="IPR049551">
    <property type="entry name" value="PKS_DH_C"/>
</dbReference>
<dbReference type="Pfam" id="PF00550">
    <property type="entry name" value="PP-binding"/>
    <property type="match status" value="1"/>
</dbReference>
<feature type="region of interest" description="C-terminal hotdog fold" evidence="4">
    <location>
        <begin position="617"/>
        <end position="762"/>
    </location>
</feature>
<dbReference type="InterPro" id="IPR042104">
    <property type="entry name" value="PKS_dehydratase_sf"/>
</dbReference>
<evidence type="ECO:0000256" key="2">
    <source>
        <dbReference type="ARBA" id="ARBA00022553"/>
    </source>
</evidence>
<dbReference type="InterPro" id="IPR020841">
    <property type="entry name" value="PKS_Beta-ketoAc_synthase_dom"/>
</dbReference>
<proteinExistence type="predicted"/>
<keyword evidence="7" id="KW-0378">Hydrolase</keyword>
<evidence type="ECO:0000256" key="3">
    <source>
        <dbReference type="ARBA" id="ARBA00022679"/>
    </source>
</evidence>
<dbReference type="InterPro" id="IPR006162">
    <property type="entry name" value="Ppantetheine_attach_site"/>
</dbReference>
<dbReference type="SUPFAM" id="SSF53474">
    <property type="entry name" value="alpha/beta-Hydrolases"/>
    <property type="match status" value="1"/>
</dbReference>
<dbReference type="PROSITE" id="PS52004">
    <property type="entry name" value="KS3_2"/>
    <property type="match status" value="1"/>
</dbReference>
<reference evidence="7 8" key="1">
    <citation type="submission" date="2019-12" db="EMBL/GenBank/DDBJ databases">
        <title>Whole-genome sequencing of Allorhizobium vitis.</title>
        <authorList>
            <person name="Gan H.M."/>
            <person name="Szegedi E."/>
            <person name="Burr T."/>
            <person name="Savka M.A."/>
        </authorList>
    </citation>
    <scope>NUCLEOTIDE SEQUENCE [LARGE SCALE GENOMIC DNA]</scope>
    <source>
        <strain evidence="7 8">CG516</strain>
    </source>
</reference>
<dbReference type="RefSeq" id="WP_156616100.1">
    <property type="nucleotide sequence ID" value="NZ_WPHR01000028.1"/>
</dbReference>
<evidence type="ECO:0000256" key="1">
    <source>
        <dbReference type="ARBA" id="ARBA00022450"/>
    </source>
</evidence>
<comment type="caution">
    <text evidence="4">Lacks conserved residue(s) required for the propagation of feature annotation.</text>
</comment>
<dbReference type="Pfam" id="PF00109">
    <property type="entry name" value="ketoacyl-synt"/>
    <property type="match status" value="1"/>
</dbReference>
<dbReference type="Pfam" id="PF00975">
    <property type="entry name" value="Thioesterase"/>
    <property type="match status" value="1"/>
</dbReference>
<feature type="domain" description="PKS/mFAS DH" evidence="6">
    <location>
        <begin position="478"/>
        <end position="762"/>
    </location>
</feature>
<dbReference type="GO" id="GO:0006633">
    <property type="term" value="P:fatty acid biosynthetic process"/>
    <property type="evidence" value="ECO:0007669"/>
    <property type="project" value="InterPro"/>
</dbReference>
<evidence type="ECO:0000313" key="7">
    <source>
        <dbReference type="EMBL" id="MUZ75371.1"/>
    </source>
</evidence>